<protein>
    <submittedName>
        <fullName evidence="1">Uncharacterized protein</fullName>
    </submittedName>
</protein>
<dbReference type="Proteomes" id="UP001565368">
    <property type="component" value="Unassembled WGS sequence"/>
</dbReference>
<name>A0ABR3Q7I4_9TREE</name>
<gene>
    <name evidence="1" type="ORF">Q8F55_001642</name>
</gene>
<evidence type="ECO:0000313" key="2">
    <source>
        <dbReference type="Proteomes" id="UP001565368"/>
    </source>
</evidence>
<organism evidence="1 2">
    <name type="scientific">Vanrija albida</name>
    <dbReference type="NCBI Taxonomy" id="181172"/>
    <lineage>
        <taxon>Eukaryota</taxon>
        <taxon>Fungi</taxon>
        <taxon>Dikarya</taxon>
        <taxon>Basidiomycota</taxon>
        <taxon>Agaricomycotina</taxon>
        <taxon>Tremellomycetes</taxon>
        <taxon>Trichosporonales</taxon>
        <taxon>Trichosporonaceae</taxon>
        <taxon>Vanrija</taxon>
    </lineage>
</organism>
<proteinExistence type="predicted"/>
<sequence>MSQDGEYTKHPDAAAVAIAYFEEHDVDHDLVFSSDETYENAHIAAGCQNRDGSSQREVQHYSEALVNSFPRVMTRVKGMKRVVAQEHELSPKTRVVPAFVWTSDAIKCNSARGRTLLVSIKCKDKKTDTWICAACLWCRDMRIGCDITDVRLVLRGDAEDILPAHKKRKRVAIDDDRYQREDSIPVRGGLATPSASPNFTTAVTARAPTARASSSRAPKNAGYEAQALKDRVASKDEIIKVLIKANEDKDKHLGDKEKIIAAVTSENTALKAHIAHLEAHGGGKAAAGSKAPTLRMPAPAASTASNNDLAKLVTGLDARVTKLTDRVTQLEAKATETATAIKGHTKTLKVHGDDLAANQDQYKWIVANCSDSPYVQDDHGRWVPAEGGSP</sequence>
<reference evidence="1 2" key="1">
    <citation type="submission" date="2023-08" db="EMBL/GenBank/DDBJ databases">
        <title>Annotated Genome Sequence of Vanrija albida AlHP1.</title>
        <authorList>
            <person name="Herzog R."/>
        </authorList>
    </citation>
    <scope>NUCLEOTIDE SEQUENCE [LARGE SCALE GENOMIC DNA]</scope>
    <source>
        <strain evidence="1 2">AlHP1</strain>
    </source>
</reference>
<dbReference type="RefSeq" id="XP_069210644.1">
    <property type="nucleotide sequence ID" value="XM_069350258.1"/>
</dbReference>
<keyword evidence="2" id="KW-1185">Reference proteome</keyword>
<comment type="caution">
    <text evidence="1">The sequence shown here is derived from an EMBL/GenBank/DDBJ whole genome shotgun (WGS) entry which is preliminary data.</text>
</comment>
<accession>A0ABR3Q7I4</accession>
<evidence type="ECO:0000313" key="1">
    <source>
        <dbReference type="EMBL" id="KAL1410700.1"/>
    </source>
</evidence>
<dbReference type="GeneID" id="95982685"/>
<dbReference type="EMBL" id="JBBXJM010000002">
    <property type="protein sequence ID" value="KAL1410700.1"/>
    <property type="molecule type" value="Genomic_DNA"/>
</dbReference>